<keyword evidence="1" id="KW-0472">Membrane</keyword>
<reference evidence="3 4" key="1">
    <citation type="submission" date="2017-09" db="EMBL/GenBank/DDBJ databases">
        <title>Large-scale bioinformatics analysis of Bacillus genomes uncovers conserved roles of natural products in bacterial physiology.</title>
        <authorList>
            <consortium name="Agbiome Team Llc"/>
            <person name="Bleich R.M."/>
            <person name="Grubbs K.J."/>
            <person name="Santa Maria K.C."/>
            <person name="Allen S.E."/>
            <person name="Farag S."/>
            <person name="Shank E.A."/>
            <person name="Bowers A."/>
        </authorList>
    </citation>
    <scope>NUCLEOTIDE SEQUENCE [LARGE SCALE GENOMIC DNA]</scope>
    <source>
        <strain evidence="3 4">AFS083043</strain>
    </source>
</reference>
<dbReference type="Proteomes" id="UP000242656">
    <property type="component" value="Unassembled WGS sequence"/>
</dbReference>
<evidence type="ECO:0000313" key="3">
    <source>
        <dbReference type="EMBL" id="PFK46986.1"/>
    </source>
</evidence>
<feature type="transmembrane region" description="Helical" evidence="1">
    <location>
        <begin position="166"/>
        <end position="186"/>
    </location>
</feature>
<dbReference type="Pfam" id="PF02517">
    <property type="entry name" value="Rce1-like"/>
    <property type="match status" value="1"/>
</dbReference>
<name>A0A2B0N1L5_BACCE</name>
<feature type="domain" description="CAAX prenyl protease 2/Lysostaphin resistance protein A-like" evidence="2">
    <location>
        <begin position="141"/>
        <end position="227"/>
    </location>
</feature>
<accession>A0A2B0N1L5</accession>
<keyword evidence="3" id="KW-0378">Hydrolase</keyword>
<keyword evidence="1" id="KW-0812">Transmembrane</keyword>
<organism evidence="3 4">
    <name type="scientific">Bacillus cereus</name>
    <dbReference type="NCBI Taxonomy" id="1396"/>
    <lineage>
        <taxon>Bacteria</taxon>
        <taxon>Bacillati</taxon>
        <taxon>Bacillota</taxon>
        <taxon>Bacilli</taxon>
        <taxon>Bacillales</taxon>
        <taxon>Bacillaceae</taxon>
        <taxon>Bacillus</taxon>
        <taxon>Bacillus cereus group</taxon>
    </lineage>
</organism>
<sequence length="231" mass="26147">MTNLHKQNIISWKQFILGTLVISIFVPMILGISLKIVFSSNVIKQAFNNSSLEILENFSLDLAILLVILYFILKYKPFYNLILPTLNIKSLNQSKTYLYILIANLSSILLSDNLLSNDSVNIQETSLGIDTLSEQSFPIYTIAILSSALLGPIFEEILYRGIILRFLEIRYSFFTGLIISSLLFGLAHDYDLAFIIFATLLGIIDGLLYKKTNSIIPVLIGHMTYNLYTFI</sequence>
<keyword evidence="1" id="KW-1133">Transmembrane helix</keyword>
<evidence type="ECO:0000313" key="4">
    <source>
        <dbReference type="Proteomes" id="UP000242656"/>
    </source>
</evidence>
<proteinExistence type="predicted"/>
<keyword evidence="3" id="KW-0482">Metalloprotease</keyword>
<dbReference type="GO" id="GO:0006508">
    <property type="term" value="P:proteolysis"/>
    <property type="evidence" value="ECO:0007669"/>
    <property type="project" value="UniProtKB-KW"/>
</dbReference>
<protein>
    <submittedName>
        <fullName evidence="3">CPBP family intramembrane metalloprotease</fullName>
    </submittedName>
</protein>
<dbReference type="GO" id="GO:0004175">
    <property type="term" value="F:endopeptidase activity"/>
    <property type="evidence" value="ECO:0007669"/>
    <property type="project" value="UniProtKB-ARBA"/>
</dbReference>
<dbReference type="AlphaFoldDB" id="A0A2B0N1L5"/>
<feature type="transmembrane region" description="Helical" evidence="1">
    <location>
        <begin position="58"/>
        <end position="75"/>
    </location>
</feature>
<comment type="caution">
    <text evidence="3">The sequence shown here is derived from an EMBL/GenBank/DDBJ whole genome shotgun (WGS) entry which is preliminary data.</text>
</comment>
<dbReference type="InterPro" id="IPR052710">
    <property type="entry name" value="CAAX_protease"/>
</dbReference>
<feature type="transmembrane region" description="Helical" evidence="1">
    <location>
        <begin position="192"/>
        <end position="209"/>
    </location>
</feature>
<dbReference type="PANTHER" id="PTHR36435">
    <property type="entry name" value="SLR1288 PROTEIN"/>
    <property type="match status" value="1"/>
</dbReference>
<feature type="transmembrane region" description="Helical" evidence="1">
    <location>
        <begin position="15"/>
        <end position="38"/>
    </location>
</feature>
<dbReference type="RefSeq" id="WP_098489511.1">
    <property type="nucleotide sequence ID" value="NZ_NUWN01000009.1"/>
</dbReference>
<dbReference type="InterPro" id="IPR003675">
    <property type="entry name" value="Rce1/LyrA-like_dom"/>
</dbReference>
<gene>
    <name evidence="3" type="ORF">COI93_02445</name>
</gene>
<dbReference type="GO" id="GO:0080120">
    <property type="term" value="P:CAAX-box protein maturation"/>
    <property type="evidence" value="ECO:0007669"/>
    <property type="project" value="UniProtKB-ARBA"/>
</dbReference>
<evidence type="ECO:0000259" key="2">
    <source>
        <dbReference type="Pfam" id="PF02517"/>
    </source>
</evidence>
<dbReference type="EMBL" id="NUWN01000009">
    <property type="protein sequence ID" value="PFK46986.1"/>
    <property type="molecule type" value="Genomic_DNA"/>
</dbReference>
<evidence type="ECO:0000256" key="1">
    <source>
        <dbReference type="SAM" id="Phobius"/>
    </source>
</evidence>
<dbReference type="PANTHER" id="PTHR36435:SF1">
    <property type="entry name" value="CAAX AMINO TERMINAL PROTEASE FAMILY PROTEIN"/>
    <property type="match status" value="1"/>
</dbReference>
<dbReference type="GO" id="GO:0008237">
    <property type="term" value="F:metallopeptidase activity"/>
    <property type="evidence" value="ECO:0007669"/>
    <property type="project" value="UniProtKB-KW"/>
</dbReference>
<feature type="transmembrane region" description="Helical" evidence="1">
    <location>
        <begin position="135"/>
        <end position="154"/>
    </location>
</feature>
<keyword evidence="3" id="KW-0645">Protease</keyword>